<proteinExistence type="predicted"/>
<dbReference type="AlphaFoldDB" id="A0AA39VSC2"/>
<evidence type="ECO:0000313" key="2">
    <source>
        <dbReference type="EMBL" id="KAK0591430.1"/>
    </source>
</evidence>
<accession>A0AA39VSC2</accession>
<feature type="region of interest" description="Disordered" evidence="1">
    <location>
        <begin position="414"/>
        <end position="451"/>
    </location>
</feature>
<feature type="compositionally biased region" description="Basic residues" evidence="1">
    <location>
        <begin position="430"/>
        <end position="442"/>
    </location>
</feature>
<evidence type="ECO:0000313" key="3">
    <source>
        <dbReference type="Proteomes" id="UP001168877"/>
    </source>
</evidence>
<keyword evidence="3" id="KW-1185">Reference proteome</keyword>
<dbReference type="EMBL" id="JAUESC010000380">
    <property type="protein sequence ID" value="KAK0591430.1"/>
    <property type="molecule type" value="Genomic_DNA"/>
</dbReference>
<reference evidence="2" key="2">
    <citation type="submission" date="2023-06" db="EMBL/GenBank/DDBJ databases">
        <authorList>
            <person name="Swenson N.G."/>
            <person name="Wegrzyn J.L."/>
            <person name="Mcevoy S.L."/>
        </authorList>
    </citation>
    <scope>NUCLEOTIDE SEQUENCE</scope>
    <source>
        <strain evidence="2">NS2018</strain>
        <tissue evidence="2">Leaf</tissue>
    </source>
</reference>
<evidence type="ECO:0000256" key="1">
    <source>
        <dbReference type="SAM" id="MobiDB-lite"/>
    </source>
</evidence>
<organism evidence="2 3">
    <name type="scientific">Acer saccharum</name>
    <name type="common">Sugar maple</name>
    <dbReference type="NCBI Taxonomy" id="4024"/>
    <lineage>
        <taxon>Eukaryota</taxon>
        <taxon>Viridiplantae</taxon>
        <taxon>Streptophyta</taxon>
        <taxon>Embryophyta</taxon>
        <taxon>Tracheophyta</taxon>
        <taxon>Spermatophyta</taxon>
        <taxon>Magnoliopsida</taxon>
        <taxon>eudicotyledons</taxon>
        <taxon>Gunneridae</taxon>
        <taxon>Pentapetalae</taxon>
        <taxon>rosids</taxon>
        <taxon>malvids</taxon>
        <taxon>Sapindales</taxon>
        <taxon>Sapindaceae</taxon>
        <taxon>Hippocastanoideae</taxon>
        <taxon>Acereae</taxon>
        <taxon>Acer</taxon>
    </lineage>
</organism>
<reference evidence="2" key="1">
    <citation type="journal article" date="2022" name="Plant J.">
        <title>Strategies of tolerance reflected in two North American maple genomes.</title>
        <authorList>
            <person name="McEvoy S.L."/>
            <person name="Sezen U.U."/>
            <person name="Trouern-Trend A."/>
            <person name="McMahon S.M."/>
            <person name="Schaberg P.G."/>
            <person name="Yang J."/>
            <person name="Wegrzyn J.L."/>
            <person name="Swenson N.G."/>
        </authorList>
    </citation>
    <scope>NUCLEOTIDE SEQUENCE</scope>
    <source>
        <strain evidence="2">NS2018</strain>
    </source>
</reference>
<dbReference type="Proteomes" id="UP001168877">
    <property type="component" value="Unassembled WGS sequence"/>
</dbReference>
<evidence type="ECO:0008006" key="4">
    <source>
        <dbReference type="Google" id="ProtNLM"/>
    </source>
</evidence>
<name>A0AA39VSC2_ACESA</name>
<sequence>MSQRPNSASIDSWIPPNLTVKFLGQGTSFDCPNRTSLANSCSDYTSKFSSCVGLSTAPTPAHTDPVAGPSAVHTSAHSTLDAGPLAVHTPAHTAHVVGPPAATITATSSPSMASAPTSPNKHHMVTRAKNNIHNPVQKLNIHTQIRSSADFELTTAAQALKDPKWRQAMSEECDALVRNGTWELVQLDKFINIIGYASSSSSHTPSLPGPSLAHFLKLTESNYLLWSTQLRPFLIGHGLYKFVDGSAPAPAPSVTSAAPAEIESSTPNPTYLSWFQQDQLVVSYIVAILTEPMLSLVVEKSTAFEMWTSLNESFSQHSVVNAVNIRFQLMDMTKGTKTVSAYLQHAKSLSDSLAAINESVSSSDLVTAVLRGLGSDYAMIVTAILNFPPLPKFEDLRARLLSFESQLSRVKTVDSGSTTALSRGSSSNRGGRRGGARGHGRGRSPWQSQPDFSTFGYGHGNSWQQPHHGGRGLLGSHPQQWCPTCSTTQHSHATYPHRYHGPDSLTAPFAGIFSQLIVHARLRLLILWRSSFSNNRPLVALAHCSIHDFVLYSRQIGVLPPMVILPRDD</sequence>
<dbReference type="PANTHER" id="PTHR47481:SF31">
    <property type="entry name" value="OS01G0873500 PROTEIN"/>
    <property type="match status" value="1"/>
</dbReference>
<protein>
    <recommendedName>
        <fullName evidence="4">Retrotransposon Copia-like N-terminal domain-containing protein</fullName>
    </recommendedName>
</protein>
<gene>
    <name evidence="2" type="ORF">LWI29_001639</name>
</gene>
<comment type="caution">
    <text evidence="2">The sequence shown here is derived from an EMBL/GenBank/DDBJ whole genome shotgun (WGS) entry which is preliminary data.</text>
</comment>
<dbReference type="PANTHER" id="PTHR47481">
    <property type="match status" value="1"/>
</dbReference>
<dbReference type="Pfam" id="PF14223">
    <property type="entry name" value="Retrotran_gag_2"/>
    <property type="match status" value="1"/>
</dbReference>